<dbReference type="PANTHER" id="PTHR33668">
    <property type="entry name" value="PROTEIN BRICK1"/>
    <property type="match status" value="1"/>
</dbReference>
<dbReference type="OrthoDB" id="1883432at2759"/>
<evidence type="ECO:0000256" key="1">
    <source>
        <dbReference type="ARBA" id="ARBA00004245"/>
    </source>
</evidence>
<sequence length="102" mass="11779">MNPVTTTSANHYAASSTGRSSISTNNNDSQICRDIQDDWQRREDIKILTTSIKRLTDFLNQFESSCRYRLSKLNEKLTSLERQVDYLEARVNLQIFLCLSLS</sequence>
<feature type="region of interest" description="Disordered" evidence="6">
    <location>
        <begin position="1"/>
        <end position="29"/>
    </location>
</feature>
<dbReference type="GO" id="GO:0031209">
    <property type="term" value="C:SCAR complex"/>
    <property type="evidence" value="ECO:0007669"/>
    <property type="project" value="InterPro"/>
</dbReference>
<dbReference type="EMBL" id="CAJNOQ010004005">
    <property type="protein sequence ID" value="CAF1040114.1"/>
    <property type="molecule type" value="Genomic_DNA"/>
</dbReference>
<evidence type="ECO:0000256" key="4">
    <source>
        <dbReference type="ARBA" id="ARBA00023054"/>
    </source>
</evidence>
<evidence type="ECO:0000313" key="7">
    <source>
        <dbReference type="EMBL" id="CAF0918691.1"/>
    </source>
</evidence>
<evidence type="ECO:0000313" key="11">
    <source>
        <dbReference type="Proteomes" id="UP000663829"/>
    </source>
</evidence>
<name>A0A814JLR9_9BILA</name>
<evidence type="ECO:0000313" key="10">
    <source>
        <dbReference type="EMBL" id="CAF3810394.1"/>
    </source>
</evidence>
<dbReference type="PANTHER" id="PTHR33668:SF1">
    <property type="entry name" value="PROTEIN BRICK1"/>
    <property type="match status" value="1"/>
</dbReference>
<dbReference type="GO" id="GO:0005856">
    <property type="term" value="C:cytoskeleton"/>
    <property type="evidence" value="ECO:0007669"/>
    <property type="project" value="UniProtKB-SubCell"/>
</dbReference>
<dbReference type="InterPro" id="IPR033378">
    <property type="entry name" value="BRICK1"/>
</dbReference>
<accession>A0A814JLR9</accession>
<evidence type="ECO:0000256" key="6">
    <source>
        <dbReference type="SAM" id="MobiDB-lite"/>
    </source>
</evidence>
<dbReference type="Proteomes" id="UP000681722">
    <property type="component" value="Unassembled WGS sequence"/>
</dbReference>
<dbReference type="EMBL" id="CAJOBA010003897">
    <property type="protein sequence ID" value="CAF3696526.1"/>
    <property type="molecule type" value="Genomic_DNA"/>
</dbReference>
<protein>
    <submittedName>
        <fullName evidence="8">Uncharacterized protein</fullName>
    </submittedName>
</protein>
<comment type="caution">
    <text evidence="8">The sequence shown here is derived from an EMBL/GenBank/DDBJ whole genome shotgun (WGS) entry which is preliminary data.</text>
</comment>
<keyword evidence="11" id="KW-1185">Reference proteome</keyword>
<dbReference type="GO" id="GO:0007015">
    <property type="term" value="P:actin filament organization"/>
    <property type="evidence" value="ECO:0007669"/>
    <property type="project" value="InterPro"/>
</dbReference>
<comment type="similarity">
    <text evidence="2">Belongs to the BRK1 family.</text>
</comment>
<gene>
    <name evidence="8" type="ORF">GPM918_LOCUS15733</name>
    <name evidence="7" type="ORF">OVA965_LOCUS10504</name>
    <name evidence="10" type="ORF">SRO942_LOCUS15733</name>
    <name evidence="9" type="ORF">TMI583_LOCUS10501</name>
</gene>
<dbReference type="EMBL" id="CAJNOK010003895">
    <property type="protein sequence ID" value="CAF0918691.1"/>
    <property type="molecule type" value="Genomic_DNA"/>
</dbReference>
<dbReference type="GO" id="GO:0048870">
    <property type="term" value="P:cell motility"/>
    <property type="evidence" value="ECO:0007669"/>
    <property type="project" value="TreeGrafter"/>
</dbReference>
<dbReference type="AlphaFoldDB" id="A0A814JLR9"/>
<dbReference type="EMBL" id="CAJOBC010004005">
    <property type="protein sequence ID" value="CAF3810394.1"/>
    <property type="molecule type" value="Genomic_DNA"/>
</dbReference>
<evidence type="ECO:0000256" key="2">
    <source>
        <dbReference type="ARBA" id="ARBA00005620"/>
    </source>
</evidence>
<reference evidence="8" key="1">
    <citation type="submission" date="2021-02" db="EMBL/GenBank/DDBJ databases">
        <authorList>
            <person name="Nowell W R."/>
        </authorList>
    </citation>
    <scope>NUCLEOTIDE SEQUENCE</scope>
</reference>
<dbReference type="GO" id="GO:0008064">
    <property type="term" value="P:regulation of actin polymerization or depolymerization"/>
    <property type="evidence" value="ECO:0007669"/>
    <property type="project" value="TreeGrafter"/>
</dbReference>
<dbReference type="GO" id="GO:0044877">
    <property type="term" value="F:protein-containing complex binding"/>
    <property type="evidence" value="ECO:0007669"/>
    <property type="project" value="InterPro"/>
</dbReference>
<dbReference type="Proteomes" id="UP000663829">
    <property type="component" value="Unassembled WGS sequence"/>
</dbReference>
<evidence type="ECO:0000256" key="3">
    <source>
        <dbReference type="ARBA" id="ARBA00022490"/>
    </source>
</evidence>
<keyword evidence="3" id="KW-0963">Cytoplasm</keyword>
<proteinExistence type="inferred from homology"/>
<keyword evidence="4" id="KW-0175">Coiled coil</keyword>
<evidence type="ECO:0000256" key="5">
    <source>
        <dbReference type="ARBA" id="ARBA00023212"/>
    </source>
</evidence>
<comment type="subcellular location">
    <subcellularLocation>
        <location evidence="1">Cytoplasm</location>
        <location evidence="1">Cytoskeleton</location>
    </subcellularLocation>
</comment>
<keyword evidence="5" id="KW-0206">Cytoskeleton</keyword>
<dbReference type="Proteomes" id="UP000677228">
    <property type="component" value="Unassembled WGS sequence"/>
</dbReference>
<organism evidence="8 11">
    <name type="scientific">Didymodactylos carnosus</name>
    <dbReference type="NCBI Taxonomy" id="1234261"/>
    <lineage>
        <taxon>Eukaryota</taxon>
        <taxon>Metazoa</taxon>
        <taxon>Spiralia</taxon>
        <taxon>Gnathifera</taxon>
        <taxon>Rotifera</taxon>
        <taxon>Eurotatoria</taxon>
        <taxon>Bdelloidea</taxon>
        <taxon>Philodinida</taxon>
        <taxon>Philodinidae</taxon>
        <taxon>Didymodactylos</taxon>
    </lineage>
</organism>
<dbReference type="Proteomes" id="UP000682733">
    <property type="component" value="Unassembled WGS sequence"/>
</dbReference>
<evidence type="ECO:0000313" key="8">
    <source>
        <dbReference type="EMBL" id="CAF1040114.1"/>
    </source>
</evidence>
<evidence type="ECO:0000313" key="9">
    <source>
        <dbReference type="EMBL" id="CAF3696526.1"/>
    </source>
</evidence>
<dbReference type="Gene3D" id="1.20.5.110">
    <property type="match status" value="1"/>
</dbReference>